<comment type="similarity">
    <text evidence="2">Belongs to the Mediator complex subunit 12 family.</text>
</comment>
<keyword evidence="8" id="KW-0804">Transcription</keyword>
<keyword evidence="7" id="KW-0010">Activator</keyword>
<keyword evidence="15" id="KW-1185">Reference proteome</keyword>
<comment type="subunit">
    <text evidence="3">Component of the SRB8-11 complex, which itself associates with the Mediator complex.</text>
</comment>
<comment type="caution">
    <text evidence="14">The sequence shown here is derived from an EMBL/GenBank/DDBJ whole genome shotgun (WGS) entry which is preliminary data.</text>
</comment>
<protein>
    <recommendedName>
        <fullName evidence="4">Mediator of RNA polymerase II transcription subunit 12</fullName>
    </recommendedName>
    <alternativeName>
        <fullName evidence="11">Mediator complex subunit 12</fullName>
    </alternativeName>
</protein>
<evidence type="ECO:0000256" key="6">
    <source>
        <dbReference type="ARBA" id="ARBA00023015"/>
    </source>
</evidence>
<dbReference type="Pfam" id="PF25326">
    <property type="entry name" value="ARM_SRB8"/>
    <property type="match status" value="1"/>
</dbReference>
<keyword evidence="5" id="KW-0678">Repressor</keyword>
<dbReference type="GO" id="GO:0006357">
    <property type="term" value="P:regulation of transcription by RNA polymerase II"/>
    <property type="evidence" value="ECO:0007669"/>
    <property type="project" value="InterPro"/>
</dbReference>
<evidence type="ECO:0000256" key="11">
    <source>
        <dbReference type="ARBA" id="ARBA00032010"/>
    </source>
</evidence>
<dbReference type="PANTHER" id="PTHR46567">
    <property type="entry name" value="MEDIATOR OF RNA POLYMERASE II TRANSCRIPTION SUBUNIT 12"/>
    <property type="match status" value="1"/>
</dbReference>
<dbReference type="Pfam" id="PF09497">
    <property type="entry name" value="Med12"/>
    <property type="match status" value="1"/>
</dbReference>
<evidence type="ECO:0000256" key="1">
    <source>
        <dbReference type="ARBA" id="ARBA00004123"/>
    </source>
</evidence>
<evidence type="ECO:0000259" key="13">
    <source>
        <dbReference type="SMART" id="SM01281"/>
    </source>
</evidence>
<organism evidence="14 15">
    <name type="scientific">Ramalina farinacea</name>
    <dbReference type="NCBI Taxonomy" id="258253"/>
    <lineage>
        <taxon>Eukaryota</taxon>
        <taxon>Fungi</taxon>
        <taxon>Dikarya</taxon>
        <taxon>Ascomycota</taxon>
        <taxon>Pezizomycotina</taxon>
        <taxon>Lecanoromycetes</taxon>
        <taxon>OSLEUM clade</taxon>
        <taxon>Lecanoromycetidae</taxon>
        <taxon>Lecanorales</taxon>
        <taxon>Lecanorineae</taxon>
        <taxon>Ramalinaceae</taxon>
        <taxon>Ramalina</taxon>
    </lineage>
</organism>
<proteinExistence type="inferred from homology"/>
<evidence type="ECO:0000256" key="10">
    <source>
        <dbReference type="ARBA" id="ARBA00025661"/>
    </source>
</evidence>
<dbReference type="InterPro" id="IPR019035">
    <property type="entry name" value="Mediator_Med12"/>
</dbReference>
<feature type="domain" description="Mediator complex subunit Med12" evidence="13">
    <location>
        <begin position="246"/>
        <end position="309"/>
    </location>
</feature>
<evidence type="ECO:0000313" key="14">
    <source>
        <dbReference type="EMBL" id="MDI1486958.1"/>
    </source>
</evidence>
<evidence type="ECO:0000256" key="5">
    <source>
        <dbReference type="ARBA" id="ARBA00022491"/>
    </source>
</evidence>
<accession>A0AA43QI45</accession>
<evidence type="ECO:0000256" key="4">
    <source>
        <dbReference type="ARBA" id="ARBA00019622"/>
    </source>
</evidence>
<reference evidence="14" key="1">
    <citation type="journal article" date="2023" name="Genome Biol. Evol.">
        <title>First Whole Genome Sequence and Flow Cytometry Genome Size Data for the Lichen-Forming Fungus Ramalina farinacea (Ascomycota).</title>
        <authorList>
            <person name="Llewellyn T."/>
            <person name="Mian S."/>
            <person name="Hill R."/>
            <person name="Leitch I.J."/>
            <person name="Gaya E."/>
        </authorList>
    </citation>
    <scope>NUCLEOTIDE SEQUENCE</scope>
    <source>
        <strain evidence="14">LIQ254RAFAR</strain>
    </source>
</reference>
<keyword evidence="6" id="KW-0805">Transcription regulation</keyword>
<gene>
    <name evidence="14" type="primary">SRB8</name>
    <name evidence="14" type="ORF">OHK93_006220</name>
</gene>
<comment type="function">
    <text evidence="10">Component of the SRB8-11 complex. The SRB8-11 complex is a regulatory module of the Mediator complex which is itself involved in regulation of basal and activated RNA polymerase II-dependent transcription. The SRB8-11 complex may be involved in the transcriptional repression of a subset of genes regulated by Mediator. It may inhibit the association of the Mediator complex with RNA polymerase II to form the holoenzyme complex.</text>
</comment>
<feature type="compositionally biased region" description="Polar residues" evidence="12">
    <location>
        <begin position="68"/>
        <end position="78"/>
    </location>
</feature>
<feature type="region of interest" description="Disordered" evidence="12">
    <location>
        <begin position="112"/>
        <end position="137"/>
    </location>
</feature>
<dbReference type="InterPro" id="IPR057344">
    <property type="entry name" value="ARM_SRB8"/>
</dbReference>
<evidence type="ECO:0000256" key="2">
    <source>
        <dbReference type="ARBA" id="ARBA00010289"/>
    </source>
</evidence>
<dbReference type="SMART" id="SM01281">
    <property type="entry name" value="Med12"/>
    <property type="match status" value="1"/>
</dbReference>
<name>A0AA43QI45_9LECA</name>
<dbReference type="GO" id="GO:0003712">
    <property type="term" value="F:transcription coregulator activity"/>
    <property type="evidence" value="ECO:0007669"/>
    <property type="project" value="InterPro"/>
</dbReference>
<evidence type="ECO:0000256" key="8">
    <source>
        <dbReference type="ARBA" id="ARBA00023163"/>
    </source>
</evidence>
<dbReference type="GO" id="GO:0016592">
    <property type="term" value="C:mediator complex"/>
    <property type="evidence" value="ECO:0007669"/>
    <property type="project" value="InterPro"/>
</dbReference>
<evidence type="ECO:0000256" key="9">
    <source>
        <dbReference type="ARBA" id="ARBA00023242"/>
    </source>
</evidence>
<keyword evidence="9" id="KW-0539">Nucleus</keyword>
<dbReference type="PANTHER" id="PTHR46567:SF1">
    <property type="entry name" value="MEDIATOR OF RNA POLYMERASE II TRANSCRIPTION SUBUNIT 12"/>
    <property type="match status" value="1"/>
</dbReference>
<evidence type="ECO:0000256" key="12">
    <source>
        <dbReference type="SAM" id="MobiDB-lite"/>
    </source>
</evidence>
<comment type="subcellular location">
    <subcellularLocation>
        <location evidence="1">Nucleus</location>
    </subcellularLocation>
</comment>
<feature type="region of interest" description="Disordered" evidence="12">
    <location>
        <begin position="1"/>
        <end position="100"/>
    </location>
</feature>
<dbReference type="Proteomes" id="UP001161017">
    <property type="component" value="Unassembled WGS sequence"/>
</dbReference>
<evidence type="ECO:0000313" key="15">
    <source>
        <dbReference type="Proteomes" id="UP001161017"/>
    </source>
</evidence>
<dbReference type="EMBL" id="JAPUFD010000004">
    <property type="protein sequence ID" value="MDI1486958.1"/>
    <property type="molecule type" value="Genomic_DNA"/>
</dbReference>
<evidence type="ECO:0000256" key="7">
    <source>
        <dbReference type="ARBA" id="ARBA00023159"/>
    </source>
</evidence>
<evidence type="ECO:0000256" key="3">
    <source>
        <dbReference type="ARBA" id="ARBA00011629"/>
    </source>
</evidence>
<sequence>MTTDVLGKKHDHPVQVPYLGHAPPYARIAQSTSKSPSLLPPLQPSRPSDEPFEPPSKRSKLSHDPGRNTRSLKTSIPKATTYIGTGPSLTSPLRDAHGSNSISRLPLKAAQTHRPPLVPTRPSLSHDETNAPRPHFSLPARDELKANVTIKAYTPEAPLVAPHFPGSSAADFSPWRGHHQEDTMNESTAKNGFYDKPLSFLNESASARSSIWSGLKIKNGFENLSSVFLAALHLQQAHGRTMGSSIFKPPPRVTLTDAKREAWLSHLANPAIPLRRLSRTIPHGIRGKLLLDQCLSKVIPISRAIWLIKCVGANEIRAFRRKGASGAFTVGGEAKWTKDWTSNVEQFLLENINDLDEKKDGWSITYRIRLATQMYKDRLMDQGQYLDWLVKSTGESETDHLWVWLLLLTTHLPDIVAYRKGGASLVQGLLCHAKHLQTVNIPYANGHQALLDGVSRAMQFAFLSNAADLLLPLSLNSHEPDIEHQLFQGCQPLSQLLVDLRRRTSRFPGNSHFGHAPTHLFLRQAILALLDGLNDAASPAVVARECLRLKVDPQIMVSTALRWASSLERCTIRRVLSKLYGSGSDLPVAVALLYELPTIDLPTHVQNLRASLLYRLQSPYYEGLTSSEIMRGISSRLPNLVDGNVSSRTLSDDEVSSASGEVKYNASRWLRQILSDAARQYTRASNIPPSLSRQGSGDGRPQHAVTAAEFRTIHRLIVCLGEFSILADIIESLYCCVHAVTLLEIVDTLNYHHDVFMAIGASARLFQHIYQHVRRMQTTEPLDQQLLVSLADLGDRLPSNQAAVQGLRDDLLRLKASQSAAACSPISDNMLETVSSSQTIFLDELDHAFSTGTRMDRKTHSRVFQMLVGHIQLTWTDGKSYARLTNLLSTLQDHDATYFEHLMAGWFHDLLLTGDRPRLGAILPQLICMKVLSLETVLFESSATLDKPSPHLNRALLVREVVDLLVTNIENPWSEIGCRTYRLHDAQVHAFQHCSALIFHIYSFAAENAMIPCHEMDLDGARLSEVLEKAISQRACQDNKLVTADAAGQESIEQYVFGLAGLPNPDVTSRLDWNEFLKSVDDMNIFPAQLQVDEVLGCTSESAASLADSFSESLIERTSRSSLENSVLFSRLLVNISGANARAIRRHLERSLLETLFKNTSARSSEADDLADGLLILLRALDMGLHLEDSEAFLIGICENLSQVLKLVRDVTQDKELLPSPSHLAAVAALLLMHEPSFRTQQDSVQRLLPRLISLLGLLVSSLPARFSNASHELFVASCLLADCLSDGSWLTYKRQAHGQLQLLDPRPDYLLGPSDKEASEYFQLVAHDFTSSGARPSSQAVRISPIQKHARQDFSFRQWEMMPDATPVPAENDTSLSMVLFGARRSLPA</sequence>